<keyword evidence="15 21" id="KW-0472">Membrane</keyword>
<dbReference type="InterPro" id="IPR024448">
    <property type="entry name" value="XylT_C"/>
</dbReference>
<evidence type="ECO:0000256" key="1">
    <source>
        <dbReference type="ARBA" id="ARBA00004323"/>
    </source>
</evidence>
<comment type="catalytic activity">
    <reaction evidence="19">
        <text>UDP-alpha-D-xylose + L-seryl-[protein] = 3-O-(beta-D-xylosyl)-L-seryl-[protein] + UDP + H(+)</text>
        <dbReference type="Rhea" id="RHEA:50192"/>
        <dbReference type="Rhea" id="RHEA-COMP:9863"/>
        <dbReference type="Rhea" id="RHEA-COMP:12567"/>
        <dbReference type="ChEBI" id="CHEBI:15378"/>
        <dbReference type="ChEBI" id="CHEBI:29999"/>
        <dbReference type="ChEBI" id="CHEBI:57632"/>
        <dbReference type="ChEBI" id="CHEBI:58223"/>
        <dbReference type="ChEBI" id="CHEBI:132085"/>
        <dbReference type="EC" id="2.4.2.26"/>
    </reaction>
</comment>
<dbReference type="UniPathway" id="UPA00755"/>
<evidence type="ECO:0000256" key="16">
    <source>
        <dbReference type="ARBA" id="ARBA00023157"/>
    </source>
</evidence>
<dbReference type="GO" id="GO:0000139">
    <property type="term" value="C:Golgi membrane"/>
    <property type="evidence" value="ECO:0007669"/>
    <property type="project" value="UniProtKB-SubCell"/>
</dbReference>
<comment type="pathway">
    <text evidence="3">Glycan metabolism; chondroitin sulfate biosynthesis.</text>
</comment>
<dbReference type="GO" id="GO:0005789">
    <property type="term" value="C:endoplasmic reticulum membrane"/>
    <property type="evidence" value="ECO:0007669"/>
    <property type="project" value="UniProtKB-SubCell"/>
</dbReference>
<evidence type="ECO:0000256" key="13">
    <source>
        <dbReference type="ARBA" id="ARBA00022989"/>
    </source>
</evidence>
<sequence length="940" mass="105963">MAGASSRALDIRWMRRYRVFWTAGVVILSVQVFLAYIFLKIDTSRDNPNQEYLSGRGRLNVEGLEEHGLESPRRFREMFVGDDEDDDSVGNSNVVYSKVKVPPDKAPPKIDKGPKTGKAGEGNKTVVLRVEELDFTPMCEIKIKEAISAIHRARTQNCKQQIANTSCLINAGELYPKELPHLCPAPGLVKGKSYGCYQDDKASRILKEYYVNLKTTNSPVNCINVCLQSGFPYAGVQYGTECFCGTSEPPSSAKLPDSSCNMKCPADPKQACGGYYTVNVYQTGVSRMSKEPVVETWMKKGESSVHNKDSRVRIVFLLTFNGRAVRQVKRLIKALFHSSHFFYIHVDARQDYLMRELLQLEIRHSNVRLSRRRHATIWGGSSLLTMLLEALADLVQSGWQWDFVINLSESDYPVKTNDQLVDFLTANHERNFVKSHGREVQRFITKQGLDKSFVECDAHMWRIGDRKLPTGVVVDGGSDWLALSRPFVEYLASGGTELLVQGLTTVFKYSLLPAESFFHTALRNSVFCKSYVDNNLHLTNWRRKFGCHCQYKHIVDWCGCSPNNFKVDDWQRIVATETKPVFFARKFEPIVDQGIINQLDAWLYGPHPHDLPGLNSYWQSIYNVHDLGPAPDDALISFGLSLARAAVRAAQTNCSVTSTKLIDITSYHKLDFYQGSLILFEAKPRSSSETVIRMESWVKPIDHYTVTDNVGPAKKLKSFFVSSDYDQKEQLSRNSLRCLGPFSDPVAVYETSSSNQLFNITLLWIDPMANVAAASDIIMEDGTTIGFIKPGLKSPILPGVWTVKLVWNLTEFAHTLFLVLPLEQVSASPLSLHQTQYVHGGPGERYAKLNSDWAKVVGMGENRTTLERRAFSNTKRVGKDLVIWIDTLTSKFYKVLDWCGASSNSFCGMKPCVSSYWSSLSPDPKSELRSLDKSGRITRW</sequence>
<dbReference type="Pfam" id="PF12529">
    <property type="entry name" value="Xylo_C"/>
    <property type="match status" value="1"/>
</dbReference>
<comment type="similarity">
    <text evidence="5">Belongs to the glycosyltransferase 14 family. XylT subfamily.</text>
</comment>
<dbReference type="SMART" id="SM00321">
    <property type="entry name" value="WSC"/>
    <property type="match status" value="1"/>
</dbReference>
<evidence type="ECO:0000256" key="11">
    <source>
        <dbReference type="ARBA" id="ARBA00022824"/>
    </source>
</evidence>
<evidence type="ECO:0000256" key="3">
    <source>
        <dbReference type="ARBA" id="ARBA00004840"/>
    </source>
</evidence>
<evidence type="ECO:0000256" key="21">
    <source>
        <dbReference type="SAM" id="Phobius"/>
    </source>
</evidence>
<feature type="region of interest" description="Disordered" evidence="20">
    <location>
        <begin position="921"/>
        <end position="940"/>
    </location>
</feature>
<dbReference type="UniPathway" id="UPA00756"/>
<evidence type="ECO:0000256" key="14">
    <source>
        <dbReference type="ARBA" id="ARBA00023034"/>
    </source>
</evidence>
<dbReference type="InterPro" id="IPR002889">
    <property type="entry name" value="WSC_carb-bd"/>
</dbReference>
<dbReference type="InterPro" id="IPR043538">
    <property type="entry name" value="XYLT"/>
</dbReference>
<evidence type="ECO:0000259" key="22">
    <source>
        <dbReference type="PROSITE" id="PS51212"/>
    </source>
</evidence>
<organism evidence="23">
    <name type="scientific">Lygus hesperus</name>
    <name type="common">Western plant bug</name>
    <dbReference type="NCBI Taxonomy" id="30085"/>
    <lineage>
        <taxon>Eukaryota</taxon>
        <taxon>Metazoa</taxon>
        <taxon>Ecdysozoa</taxon>
        <taxon>Arthropoda</taxon>
        <taxon>Hexapoda</taxon>
        <taxon>Insecta</taxon>
        <taxon>Pterygota</taxon>
        <taxon>Neoptera</taxon>
        <taxon>Paraneoptera</taxon>
        <taxon>Hemiptera</taxon>
        <taxon>Heteroptera</taxon>
        <taxon>Panheteroptera</taxon>
        <taxon>Cimicomorpha</taxon>
        <taxon>Miridae</taxon>
        <taxon>Mirini</taxon>
        <taxon>Lygus</taxon>
    </lineage>
</organism>
<keyword evidence="13 21" id="KW-1133">Transmembrane helix</keyword>
<dbReference type="Pfam" id="PF01822">
    <property type="entry name" value="WSC"/>
    <property type="match status" value="1"/>
</dbReference>
<evidence type="ECO:0000313" key="23">
    <source>
        <dbReference type="EMBL" id="JAQ16064.1"/>
    </source>
</evidence>
<evidence type="ECO:0000256" key="4">
    <source>
        <dbReference type="ARBA" id="ARBA00005093"/>
    </source>
</evidence>
<evidence type="ECO:0000256" key="10">
    <source>
        <dbReference type="ARBA" id="ARBA00022723"/>
    </source>
</evidence>
<gene>
    <name evidence="23" type="primary">oxt_1</name>
    <name evidence="23" type="ORF">g.81348</name>
</gene>
<dbReference type="InterPro" id="IPR003406">
    <property type="entry name" value="Glyco_trans_14"/>
</dbReference>
<keyword evidence="17" id="KW-0325">Glycoprotein</keyword>
<accession>A0A146M8I4</accession>
<keyword evidence="12" id="KW-0735">Signal-anchor</keyword>
<feature type="compositionally biased region" description="Basic and acidic residues" evidence="20">
    <location>
        <begin position="924"/>
        <end position="940"/>
    </location>
</feature>
<evidence type="ECO:0000256" key="5">
    <source>
        <dbReference type="ARBA" id="ARBA00010195"/>
    </source>
</evidence>
<dbReference type="PANTHER" id="PTHR46025">
    <property type="entry name" value="XYLOSYLTRANSFERASE OXT"/>
    <property type="match status" value="1"/>
</dbReference>
<feature type="domain" description="WSC" evidence="22">
    <location>
        <begin position="190"/>
        <end position="284"/>
    </location>
</feature>
<dbReference type="Pfam" id="PF02485">
    <property type="entry name" value="Branch"/>
    <property type="match status" value="1"/>
</dbReference>
<keyword evidence="16" id="KW-1015">Disulfide bond</keyword>
<evidence type="ECO:0000256" key="18">
    <source>
        <dbReference type="ARBA" id="ARBA00042865"/>
    </source>
</evidence>
<dbReference type="AlphaFoldDB" id="A0A146M8I4"/>
<keyword evidence="10" id="KW-0479">Metal-binding</keyword>
<name>A0A146M8I4_LYGHE</name>
<proteinExistence type="inferred from homology"/>
<evidence type="ECO:0000256" key="19">
    <source>
        <dbReference type="ARBA" id="ARBA00047847"/>
    </source>
</evidence>
<reference evidence="23" key="1">
    <citation type="journal article" date="2016" name="Gigascience">
        <title>De novo construction of an expanded transcriptome assembly for the western tarnished plant bug, Lygus hesperus.</title>
        <authorList>
            <person name="Tassone E.E."/>
            <person name="Geib S.M."/>
            <person name="Hall B."/>
            <person name="Fabrick J.A."/>
            <person name="Brent C.S."/>
            <person name="Hull J.J."/>
        </authorList>
    </citation>
    <scope>NUCLEOTIDE SEQUENCE</scope>
</reference>
<comment type="subcellular location">
    <subcellularLocation>
        <location evidence="2">Endoplasmic reticulum membrane</location>
        <topology evidence="2">Single-pass type II membrane protein</topology>
    </subcellularLocation>
    <subcellularLocation>
        <location evidence="1">Golgi apparatus membrane</location>
        <topology evidence="1">Single-pass type II membrane protein</topology>
    </subcellularLocation>
</comment>
<dbReference type="EC" id="2.4.2.26" evidence="6"/>
<evidence type="ECO:0000256" key="8">
    <source>
        <dbReference type="ARBA" id="ARBA00022679"/>
    </source>
</evidence>
<dbReference type="GO" id="GO:0015012">
    <property type="term" value="P:heparan sulfate proteoglycan biosynthetic process"/>
    <property type="evidence" value="ECO:0007669"/>
    <property type="project" value="UniProtKB-UniPathway"/>
</dbReference>
<dbReference type="GO" id="GO:0050650">
    <property type="term" value="P:chondroitin sulfate proteoglycan biosynthetic process"/>
    <property type="evidence" value="ECO:0007669"/>
    <property type="project" value="TreeGrafter"/>
</dbReference>
<dbReference type="GO" id="GO:0030158">
    <property type="term" value="F:protein xylosyltransferase activity"/>
    <property type="evidence" value="ECO:0007669"/>
    <property type="project" value="UniProtKB-EC"/>
</dbReference>
<evidence type="ECO:0000256" key="2">
    <source>
        <dbReference type="ARBA" id="ARBA00004648"/>
    </source>
</evidence>
<keyword evidence="11" id="KW-0256">Endoplasmic reticulum</keyword>
<evidence type="ECO:0000256" key="17">
    <source>
        <dbReference type="ARBA" id="ARBA00023180"/>
    </source>
</evidence>
<keyword evidence="9 21" id="KW-0812">Transmembrane</keyword>
<evidence type="ECO:0000256" key="6">
    <source>
        <dbReference type="ARBA" id="ARBA00011972"/>
    </source>
</evidence>
<dbReference type="PROSITE" id="PS51212">
    <property type="entry name" value="WSC"/>
    <property type="match status" value="1"/>
</dbReference>
<keyword evidence="14" id="KW-0333">Golgi apparatus</keyword>
<evidence type="ECO:0000256" key="9">
    <source>
        <dbReference type="ARBA" id="ARBA00022692"/>
    </source>
</evidence>
<dbReference type="PANTHER" id="PTHR46025:SF3">
    <property type="entry name" value="XYLOSYLTRANSFERASE OXT"/>
    <property type="match status" value="1"/>
</dbReference>
<evidence type="ECO:0000256" key="7">
    <source>
        <dbReference type="ARBA" id="ARBA00022676"/>
    </source>
</evidence>
<comment type="pathway">
    <text evidence="4">Glycan metabolism; heparan sulfate biosynthesis.</text>
</comment>
<dbReference type="GO" id="GO:0046872">
    <property type="term" value="F:metal ion binding"/>
    <property type="evidence" value="ECO:0007669"/>
    <property type="project" value="UniProtKB-KW"/>
</dbReference>
<evidence type="ECO:0000256" key="20">
    <source>
        <dbReference type="SAM" id="MobiDB-lite"/>
    </source>
</evidence>
<keyword evidence="8 23" id="KW-0808">Transferase</keyword>
<feature type="transmembrane region" description="Helical" evidence="21">
    <location>
        <begin position="20"/>
        <end position="39"/>
    </location>
</feature>
<evidence type="ECO:0000256" key="15">
    <source>
        <dbReference type="ARBA" id="ARBA00023136"/>
    </source>
</evidence>
<evidence type="ECO:0000256" key="12">
    <source>
        <dbReference type="ARBA" id="ARBA00022968"/>
    </source>
</evidence>
<dbReference type="EMBL" id="GDHC01002565">
    <property type="protein sequence ID" value="JAQ16064.1"/>
    <property type="molecule type" value="Transcribed_RNA"/>
</dbReference>
<protein>
    <recommendedName>
        <fullName evidence="6">protein xylosyltransferase</fullName>
        <ecNumber evidence="6">2.4.2.26</ecNumber>
    </recommendedName>
    <alternativeName>
        <fullName evidence="18">Peptide O-xylosyltransferase</fullName>
    </alternativeName>
</protein>
<keyword evidence="7" id="KW-0328">Glycosyltransferase</keyword>